<feature type="domain" description="Fungal lipase-type" evidence="1">
    <location>
        <begin position="124"/>
        <end position="227"/>
    </location>
</feature>
<gene>
    <name evidence="2" type="ORF">XJ32_02970</name>
</gene>
<dbReference type="Pfam" id="PF01764">
    <property type="entry name" value="Lipase_3"/>
    <property type="match status" value="1"/>
</dbReference>
<evidence type="ECO:0000313" key="2">
    <source>
        <dbReference type="EMBL" id="AQQ59230.1"/>
    </source>
</evidence>
<dbReference type="KEGG" id="hbl:XJ32_02970"/>
<dbReference type="Gene3D" id="3.40.50.1820">
    <property type="entry name" value="alpha/beta hydrolase"/>
    <property type="match status" value="1"/>
</dbReference>
<dbReference type="EMBL" id="CP019645">
    <property type="protein sequence ID" value="AQQ59230.1"/>
    <property type="molecule type" value="Genomic_DNA"/>
</dbReference>
<organism evidence="2 3">
    <name type="scientific">Helicobacter bilis</name>
    <dbReference type="NCBI Taxonomy" id="37372"/>
    <lineage>
        <taxon>Bacteria</taxon>
        <taxon>Pseudomonadati</taxon>
        <taxon>Campylobacterota</taxon>
        <taxon>Epsilonproteobacteria</taxon>
        <taxon>Campylobacterales</taxon>
        <taxon>Helicobacteraceae</taxon>
        <taxon>Helicobacter</taxon>
    </lineage>
</organism>
<protein>
    <recommendedName>
        <fullName evidence="1">Fungal lipase-type domain-containing protein</fullName>
    </recommendedName>
</protein>
<evidence type="ECO:0000313" key="3">
    <source>
        <dbReference type="Proteomes" id="UP000188298"/>
    </source>
</evidence>
<sequence length="641" mass="74165">MKNKEMINKLKDNAELAQAAYGYYDLIGKKFGEIANNKYKYREFKDITLIDVMNVEYYNYETQDSTFTNTLKLKGDMTPTQVKNFFEKYELLDYYPKFDTKNNRQKEGFHACLFQDKETKEYTLAIRGSFDSADYTTDFVNLLKDSTIPFEYLHAMILFYESCAKKYPEITKPKSLNIVGHSLGGCLAQIFALCFAKNPDVLATEFNQDSIINEVYTFNAPGAKNLKPHIILDSKQIYEVDESIIKASNPAQAMFAKITKGDPNANTEWWETLANTLTQQQNISLAFQIYFSKIPSSELKPHKIFLHSYIVNAGMAHAILYQVYPISDIFLLAYQTLTHNYNNRNKESYKLSVSDRIFHIESQNKTNEKHHANESIKENATQHLGKDIEGNYFLLNLNFGGLDSHRITSMAKILYFYAYLYEVNESLIDTTSKEVKTEYELHKDEFLKEHNEIDTKEYRECKKALEYCNTIALAVHKILYKREAEKAPKEARENGYYEVKSPPNWLYAIIEQRVFEAQIKTKEAKFLLEKDTSNIIEAILYLQEKGVYIQILKEDVIKGLEAESLLAYLFAIQESSFFVSVDKELNPLIQDSHTATSLIGYITARTQIFCNPNRKADELLIKCYKNETLALYPRATQGMAQ</sequence>
<evidence type="ECO:0000259" key="1">
    <source>
        <dbReference type="Pfam" id="PF01764"/>
    </source>
</evidence>
<dbReference type="GO" id="GO:0006629">
    <property type="term" value="P:lipid metabolic process"/>
    <property type="evidence" value="ECO:0007669"/>
    <property type="project" value="InterPro"/>
</dbReference>
<name>A0A1Q2LFN4_9HELI</name>
<dbReference type="Proteomes" id="UP000188298">
    <property type="component" value="Chromosome"/>
</dbReference>
<dbReference type="SUPFAM" id="SSF53474">
    <property type="entry name" value="alpha/beta-Hydrolases"/>
    <property type="match status" value="1"/>
</dbReference>
<dbReference type="RefSeq" id="WP_254422453.1">
    <property type="nucleotide sequence ID" value="NZ_CP019645.1"/>
</dbReference>
<dbReference type="InterPro" id="IPR029058">
    <property type="entry name" value="AB_hydrolase_fold"/>
</dbReference>
<proteinExistence type="predicted"/>
<reference evidence="2 3" key="1">
    <citation type="submission" date="2017-02" db="EMBL/GenBank/DDBJ databases">
        <title>Whole genome sequencing of Helicobacter bilis strain AAQJH.</title>
        <authorList>
            <person name="Conlan S."/>
            <person name="Thomas P.J."/>
            <person name="Mullikin J."/>
            <person name="Palmore T.N."/>
            <person name="Frank K.M."/>
            <person name="Segre J.A."/>
        </authorList>
    </citation>
    <scope>NUCLEOTIDE SEQUENCE [LARGE SCALE GENOMIC DNA]</scope>
    <source>
        <strain evidence="2 3">AAQJH</strain>
    </source>
</reference>
<accession>A0A1Q2LFN4</accession>
<dbReference type="AlphaFoldDB" id="A0A1Q2LFN4"/>
<dbReference type="InterPro" id="IPR002921">
    <property type="entry name" value="Fungal_lipase-type"/>
</dbReference>